<gene>
    <name evidence="1" type="ORF">GMRT_15282</name>
</gene>
<dbReference type="Proteomes" id="UP000315496">
    <property type="component" value="Chromosome 3"/>
</dbReference>
<comment type="caution">
    <text evidence="1">The sequence shown here is derived from an EMBL/GenBank/DDBJ whole genome shotgun (WGS) entry which is preliminary data.</text>
</comment>
<reference evidence="1 2" key="1">
    <citation type="submission" date="2019-05" db="EMBL/GenBank/DDBJ databases">
        <title>The compact genome of Giardia muris reveals important steps in the evolution of intestinal protozoan parasites.</title>
        <authorList>
            <person name="Xu F."/>
            <person name="Jimenez-Gonzalez A."/>
            <person name="Einarsson E."/>
            <person name="Astvaldsson A."/>
            <person name="Peirasmaki D."/>
            <person name="Eckmann L."/>
            <person name="Andersson J.O."/>
            <person name="Svard S.G."/>
            <person name="Jerlstrom-Hultqvist J."/>
        </authorList>
    </citation>
    <scope>NUCLEOTIDE SEQUENCE [LARGE SCALE GENOMIC DNA]</scope>
    <source>
        <strain evidence="1 2">Roberts-Thomson</strain>
    </source>
</reference>
<evidence type="ECO:0000313" key="2">
    <source>
        <dbReference type="Proteomes" id="UP000315496"/>
    </source>
</evidence>
<sequence length="1134" mass="127342">MSNDFIQLQASLKTLTESSPPHVRQDAEHYLLHVRPELLCNVALSDAFPLNQRLLACSALTAGEPPTREQIDRLIGALPGEACPPTVQAKLAQYIATGLQAHGQLRDITLSTFQSRALGVSVLREVFAAASFCTSKDQIKQLALLSTHTYSHIEGIPFTLLTEDDAEAILILLRAAADFLPAEPELFLFLSTTHRGFLELMCNEKYTSKVCDLYQTLLCNSVPKGHKRIPEVLYPVIGFFLEKAQALYELPYPQLRAVPACFSAIFSQFNILLRAQKEFILPAVYNFLCVFANHPSHLIFELIHPVLFNIFNDISLRGYEFDPRALCFLAERVCFYVNRYNLRTILTVVESDSLTDSEKYLTEDTLEFDTGFWLDWFGSFKGKCINLVSKLAVFYPRALLETITAGVSSFLIQLQQFEASLTEQQAYAFSMHTEQYYALDSLIAVVDACMSGCLKHVLYNHTFQDILQAETVTNLCDTLLSYIPRHPIVYYRIISALATFYKDALTVSSDKREEPKDNDSLKFIIARFFGPQIRKISRKYIECITFQSSILQEVGLTGEDLYTKMCQDTLALRRLVANRLNQMTEVSSIVRDYIVRTEEEFGELVSYIQSLSGKKAVTAYETVLLNQIISNILLAHGQSEGFKQQLASLLAQIRSVILSDQMRLYLQSDDAFIAGFHLTAVCTATDAAYVPCTQASLLARRWLMFALQEAKVLLVRIYEVFGMHESIVEFFPAIQAILLCLLRISSRGLLSTTPKYLTIQLSGQRLLANGTASGGMAKIDLENPQNPVPDIEHAYSWIERCLDACLSTLALEGGALLDLLFQANLAAVPPYLLRTVIQKLPRHQSLRELQLLQGLARIQCSDIVSVFTVLHPQELECIREYLVQPGQCALARTAAGVIWETLPERREVIAQNVLTLCNRALIDMCLALFTENGELRENIVRQLKDDPHFSLSLLSLFLALLMAFCRDVKCVAQLSIILDWVLVKLPMPDRHNANSDLEFTACQPGSPLAQVLTPMLILCYGLILQYVQYEYAQNALLLLAGRLLQITRSMAVTAFYAPDEHLVPPLISELLLITDAKKIRHLIRSSLVKAKRITVSVDKVAGITTAALLVARSDDNDSIEVHLGEYPVFDERDD</sequence>
<organism evidence="1 2">
    <name type="scientific">Giardia muris</name>
    <dbReference type="NCBI Taxonomy" id="5742"/>
    <lineage>
        <taxon>Eukaryota</taxon>
        <taxon>Metamonada</taxon>
        <taxon>Diplomonadida</taxon>
        <taxon>Hexamitidae</taxon>
        <taxon>Giardiinae</taxon>
        <taxon>Giardia</taxon>
    </lineage>
</organism>
<protein>
    <submittedName>
        <fullName evidence="1">Uncharacterized protein</fullName>
    </submittedName>
</protein>
<evidence type="ECO:0000313" key="1">
    <source>
        <dbReference type="EMBL" id="TNJ27891.1"/>
    </source>
</evidence>
<accession>A0A4Z1T600</accession>
<keyword evidence="2" id="KW-1185">Reference proteome</keyword>
<dbReference type="EMBL" id="VDLU01000003">
    <property type="protein sequence ID" value="TNJ27891.1"/>
    <property type="molecule type" value="Genomic_DNA"/>
</dbReference>
<dbReference type="VEuPathDB" id="GiardiaDB:GMRT_15282"/>
<proteinExistence type="predicted"/>
<dbReference type="AlphaFoldDB" id="A0A4Z1T600"/>
<name>A0A4Z1T600_GIAMU</name>
<dbReference type="OrthoDB" id="10254037at2759"/>